<dbReference type="Gene3D" id="1.10.4030.10">
    <property type="entry name" value="Porin chaperone SurA, peptide-binding domain"/>
    <property type="match status" value="1"/>
</dbReference>
<keyword evidence="8" id="KW-0143">Chaperone</keyword>
<dbReference type="RefSeq" id="WP_191253356.1">
    <property type="nucleotide sequence ID" value="NZ_BNCI01000002.1"/>
</dbReference>
<evidence type="ECO:0000256" key="3">
    <source>
        <dbReference type="ARBA" id="ARBA00022475"/>
    </source>
</evidence>
<evidence type="ECO:0000259" key="16">
    <source>
        <dbReference type="PROSITE" id="PS50198"/>
    </source>
</evidence>
<evidence type="ECO:0000256" key="14">
    <source>
        <dbReference type="PROSITE-ProRule" id="PRU00278"/>
    </source>
</evidence>
<dbReference type="EMBL" id="BNCI01000002">
    <property type="protein sequence ID" value="GHF28377.1"/>
    <property type="molecule type" value="Genomic_DNA"/>
</dbReference>
<dbReference type="Pfam" id="PF13145">
    <property type="entry name" value="Rotamase_2"/>
    <property type="match status" value="2"/>
</dbReference>
<keyword evidence="7 15" id="KW-0472">Membrane</keyword>
<dbReference type="PANTHER" id="PTHR47529:SF1">
    <property type="entry name" value="PERIPLASMIC CHAPERONE PPID"/>
    <property type="match status" value="1"/>
</dbReference>
<keyword evidence="5 15" id="KW-0812">Transmembrane</keyword>
<evidence type="ECO:0000256" key="5">
    <source>
        <dbReference type="ARBA" id="ARBA00022692"/>
    </source>
</evidence>
<dbReference type="InterPro" id="IPR027304">
    <property type="entry name" value="Trigger_fact/SurA_dom_sf"/>
</dbReference>
<keyword evidence="6 15" id="KW-1133">Transmembrane helix</keyword>
<dbReference type="SUPFAM" id="SSF54534">
    <property type="entry name" value="FKBP-like"/>
    <property type="match status" value="1"/>
</dbReference>
<keyword evidence="18" id="KW-1185">Reference proteome</keyword>
<comment type="similarity">
    <text evidence="11">Belongs to the PpiD chaperone family.</text>
</comment>
<dbReference type="Gene3D" id="3.10.50.40">
    <property type="match status" value="1"/>
</dbReference>
<keyword evidence="14" id="KW-0697">Rotamase</keyword>
<dbReference type="AlphaFoldDB" id="A0A919AW30"/>
<keyword evidence="14" id="KW-0413">Isomerase</keyword>
<evidence type="ECO:0000256" key="13">
    <source>
        <dbReference type="ARBA" id="ARBA00042775"/>
    </source>
</evidence>
<evidence type="ECO:0000256" key="2">
    <source>
        <dbReference type="ARBA" id="ARBA00018370"/>
    </source>
</evidence>
<reference evidence="17" key="1">
    <citation type="journal article" date="2014" name="Int. J. Syst. Evol. Microbiol.">
        <title>Complete genome sequence of Corynebacterium casei LMG S-19264T (=DSM 44701T), isolated from a smear-ripened cheese.</title>
        <authorList>
            <consortium name="US DOE Joint Genome Institute (JGI-PGF)"/>
            <person name="Walter F."/>
            <person name="Albersmeier A."/>
            <person name="Kalinowski J."/>
            <person name="Ruckert C."/>
        </authorList>
    </citation>
    <scope>NUCLEOTIDE SEQUENCE</scope>
    <source>
        <strain evidence="17">KCTC 42590</strain>
    </source>
</reference>
<dbReference type="Proteomes" id="UP000630923">
    <property type="component" value="Unassembled WGS sequence"/>
</dbReference>
<gene>
    <name evidence="17" type="ORF">GCM10017044_24480</name>
</gene>
<dbReference type="InterPro" id="IPR046357">
    <property type="entry name" value="PPIase_dom_sf"/>
</dbReference>
<dbReference type="PANTHER" id="PTHR47529">
    <property type="entry name" value="PEPTIDYL-PROLYL CIS-TRANS ISOMERASE D"/>
    <property type="match status" value="1"/>
</dbReference>
<accession>A0A919AW30</accession>
<protein>
    <recommendedName>
        <fullName evidence="2">Parvulin-like PPIase</fullName>
    </recommendedName>
    <alternativeName>
        <fullName evidence="9">Peptidyl-prolyl cis-trans isomerase plp</fullName>
    </alternativeName>
    <alternativeName>
        <fullName evidence="12">Periplasmic chaperone PpiD</fullName>
    </alternativeName>
    <alternativeName>
        <fullName evidence="13">Periplasmic folding chaperone</fullName>
    </alternativeName>
    <alternativeName>
        <fullName evidence="10">Rotamase plp</fullName>
    </alternativeName>
</protein>
<dbReference type="SUPFAM" id="SSF109998">
    <property type="entry name" value="Triger factor/SurA peptide-binding domain-like"/>
    <property type="match status" value="1"/>
</dbReference>
<dbReference type="GO" id="GO:0003755">
    <property type="term" value="F:peptidyl-prolyl cis-trans isomerase activity"/>
    <property type="evidence" value="ECO:0007669"/>
    <property type="project" value="UniProtKB-KW"/>
</dbReference>
<comment type="subcellular location">
    <subcellularLocation>
        <location evidence="1">Cell inner membrane</location>
        <topology evidence="1">Single-pass type II membrane protein</topology>
        <orientation evidence="1">Periplasmic side</orientation>
    </subcellularLocation>
</comment>
<keyword evidence="3" id="KW-1003">Cell membrane</keyword>
<name>A0A919AW30_9PROT</name>
<proteinExistence type="inferred from homology"/>
<dbReference type="InterPro" id="IPR052029">
    <property type="entry name" value="PpiD_chaperone"/>
</dbReference>
<evidence type="ECO:0000256" key="11">
    <source>
        <dbReference type="ARBA" id="ARBA00038408"/>
    </source>
</evidence>
<reference evidence="17" key="2">
    <citation type="submission" date="2020-09" db="EMBL/GenBank/DDBJ databases">
        <authorList>
            <person name="Sun Q."/>
            <person name="Kim S."/>
        </authorList>
    </citation>
    <scope>NUCLEOTIDE SEQUENCE</scope>
    <source>
        <strain evidence="17">KCTC 42590</strain>
    </source>
</reference>
<organism evidence="17 18">
    <name type="scientific">Kordiimonas sediminis</name>
    <dbReference type="NCBI Taxonomy" id="1735581"/>
    <lineage>
        <taxon>Bacteria</taxon>
        <taxon>Pseudomonadati</taxon>
        <taxon>Pseudomonadota</taxon>
        <taxon>Alphaproteobacteria</taxon>
        <taxon>Kordiimonadales</taxon>
        <taxon>Kordiimonadaceae</taxon>
        <taxon>Kordiimonas</taxon>
    </lineage>
</organism>
<dbReference type="PROSITE" id="PS50198">
    <property type="entry name" value="PPIC_PPIASE_2"/>
    <property type="match status" value="1"/>
</dbReference>
<dbReference type="GO" id="GO:0005886">
    <property type="term" value="C:plasma membrane"/>
    <property type="evidence" value="ECO:0007669"/>
    <property type="project" value="UniProtKB-SubCell"/>
</dbReference>
<feature type="transmembrane region" description="Helical" evidence="15">
    <location>
        <begin position="12"/>
        <end position="31"/>
    </location>
</feature>
<keyword evidence="4" id="KW-0997">Cell inner membrane</keyword>
<evidence type="ECO:0000313" key="18">
    <source>
        <dbReference type="Proteomes" id="UP000630923"/>
    </source>
</evidence>
<sequence length="641" mass="70005">MLLKIRGKLDSIFVTILLGILIAAFAIWGVGTGGGAVGGSNVAKVGDKEVSAQRFATMVNNQAQQYQAQMGGQMTLNQIIHGFGLIQQILQQQTTMAAFDNETSSLGMRASDSHVAEELISIPAFLLPDGSFSEQMLEQTMRSTGMTRNELLEEIRAGIARQQLVDSLTAYSAVSKDMVNTLQVVQGERRRANMITIKASEIVDIPEADEETLRSYYEANKSNYMTPVRRSYRYLLVTPDQFADKVEISDEDIQTAYDSNIGDWQKPELRNIQQAIFPTAEEAQAFADAVNAGADYATEAAQRTEFTIDELDLGDNTYDDLAVDFDAATADAVFAVAEGTITEPLETLAGYVVYKVTSITPGTERSLEDVRDDVVTLLKAERSVDLMFDFIPELEDALAEDGTLAPVAEKLSLNLATVSAVDRNGRDANGTQVITQQVEATIHAAAFAAEVGLEPEITDLNPVDNTQGIYLVEVMNEMQPEQQIYEDVSVAVRQAWEREQRQLKAGEFADLAVERLRANENPEDVAADLGGTSFDAKNVTRQPDGNSGLAANIRSLIFTIGEGKVSSERSADGDGYVVVKVNEIVPGDPATQAAAVASLRQQLINEQTNTVLSQYQAYLLAQNRPEINNALIEQLFPRDQE</sequence>
<evidence type="ECO:0000256" key="12">
    <source>
        <dbReference type="ARBA" id="ARBA00040743"/>
    </source>
</evidence>
<evidence type="ECO:0000256" key="8">
    <source>
        <dbReference type="ARBA" id="ARBA00023186"/>
    </source>
</evidence>
<comment type="caution">
    <text evidence="17">The sequence shown here is derived from an EMBL/GenBank/DDBJ whole genome shotgun (WGS) entry which is preliminary data.</text>
</comment>
<dbReference type="Pfam" id="PF13624">
    <property type="entry name" value="SurA_N_3"/>
    <property type="match status" value="1"/>
</dbReference>
<evidence type="ECO:0000256" key="1">
    <source>
        <dbReference type="ARBA" id="ARBA00004382"/>
    </source>
</evidence>
<evidence type="ECO:0000256" key="10">
    <source>
        <dbReference type="ARBA" id="ARBA00031484"/>
    </source>
</evidence>
<evidence type="ECO:0000256" key="15">
    <source>
        <dbReference type="SAM" id="Phobius"/>
    </source>
</evidence>
<evidence type="ECO:0000256" key="7">
    <source>
        <dbReference type="ARBA" id="ARBA00023136"/>
    </source>
</evidence>
<dbReference type="InterPro" id="IPR000297">
    <property type="entry name" value="PPIase_PpiC"/>
</dbReference>
<evidence type="ECO:0000256" key="9">
    <source>
        <dbReference type="ARBA" id="ARBA00030642"/>
    </source>
</evidence>
<feature type="domain" description="PpiC" evidence="16">
    <location>
        <begin position="227"/>
        <end position="358"/>
    </location>
</feature>
<evidence type="ECO:0000313" key="17">
    <source>
        <dbReference type="EMBL" id="GHF28377.1"/>
    </source>
</evidence>
<evidence type="ECO:0000256" key="4">
    <source>
        <dbReference type="ARBA" id="ARBA00022519"/>
    </source>
</evidence>
<evidence type="ECO:0000256" key="6">
    <source>
        <dbReference type="ARBA" id="ARBA00022989"/>
    </source>
</evidence>